<protein>
    <submittedName>
        <fullName evidence="1">PolC-type DNA polymerase III</fullName>
        <ecNumber evidence="1">2.7.7.7</ecNumber>
    </submittedName>
</protein>
<evidence type="ECO:0000313" key="1">
    <source>
        <dbReference type="EMBL" id="QUC66995.1"/>
    </source>
</evidence>
<proteinExistence type="predicted"/>
<dbReference type="EMBL" id="CP068393">
    <property type="protein sequence ID" value="QUC66995.1"/>
    <property type="molecule type" value="Genomic_DNA"/>
</dbReference>
<keyword evidence="1" id="KW-0548">Nucleotidyltransferase</keyword>
<dbReference type="Proteomes" id="UP000682782">
    <property type="component" value="Chromosome"/>
</dbReference>
<organism evidence="1 2">
    <name type="scientific">Aristaeella hokkaidonensis</name>
    <dbReference type="NCBI Taxonomy" id="3046382"/>
    <lineage>
        <taxon>Bacteria</taxon>
        <taxon>Bacillati</taxon>
        <taxon>Bacillota</taxon>
        <taxon>Clostridia</taxon>
        <taxon>Eubacteriales</taxon>
        <taxon>Aristaeellaceae</taxon>
        <taxon>Aristaeella</taxon>
    </lineage>
</organism>
<sequence>MSYEDLMARVARDIPELAGKLSSPRIVYVKSLKKTYITFESSVLAGEKEFLKLGTILREMFPGRPLAVRIISPGLKADFLEDPTPYRQVLDDFLRRNYPMARGWIGKIGWRMEKNQLTETADLPGGENGEGLLTLVFPDDISLQVMRKSDVGPRLAKAIKEIFAANLRVEMTVEGTREERLRRMKEERENTTLTVTAEEMAKRYGTGIATEKEAVPKKPAGEKKPVKKDAPAEKTEVKVSPVSPDAKSIGKPIIGRSVADKPVEIKELKSDSGLVVVQGEVFKLEQKELKGGEMLLVTFAVTDYTSSILCKVFFRYRSRYMKKEEAEATPITDEERAAVREKVDRIKEGMCVKVRGECLYDNFARDLSISVRDLVETEKEERMDTAEEKRVELHMHTNMSTMDALTPVDKLIKRAADWGHPAVAVTDHGVLQSYPAAFRAAKGKIKLIPGCEGYLIDEKPVFEDPDDRPYDGPVVVLDFESTGLNTGKARIIEIGAVKLEDGTVIDSFEQLVDPGEPLGPEITNITGINDVMLQGQPKAAEALPKLMEFIGDLPIAAHNAHFDASLLKAELKRLDRTLDVPVMDTLSYARKLYPDLKSFRLAALCKHLGVSLKNAHRAVHDATATAHCLQRMFEETREKHPDVVSEKDLNAALTGGAIGESWHIILLAKNRTGLVNLNRLVSISHLDYFKRVPHMPRHIIQKYREGLILGSACEAGELFRAVVNREDHERIKQIASFYDYLEVQPIGNNAFMLRDGQASSEEELRDLNREIVKLGEELNIPVVATGDVHFMDPKDAVGRAIIQAGMKFADADLQPPLYFKTTNEMLEEFSYLGAEKAKEIVIDNPRKIAEQVEEIKLFPKHPKGEDTFQPFWDDAEDRIQQMTWDTAEELYGSPLPEIVEARLKKELKSIVGYGYCTLYSIAQKLVSRSLQDGYLVGSRGSVGSSLVARMCGITEVNALPPHYRCTHCRKGFFDVDKSQYHVGVDLPDKNCPECGQPLTKDGFDIPFEVFLGFEGDKVPDIDLNFSGEYQNRAHHYVEELFGHDHVFRAGTISGLADKTAYGYVLKYLEERGIQAGNAEKERLALTCTGVKRTTGQHPGGMVVVPLEYEIYDFTAVQHPADDLESDFTTTHFDFNSMHDILVKLDCLGHDDPTMLHELELLTGINFKDVPLDDPGVRSLFASPEALGVTTEDILCNTGTYGVPEFGTGFVRGMLEETKPHTMEELLRISGLSHGTDVWLGNAQEIIASGVATLSECVCCRDDIMNYLIDKGVKPKLAFTTMESVRKGKGLKPEMEQAMIDQNVPDWFMDSCKKIKYMFPKGHAVAYVTMSLRVAWFKLHEPLAYYCAYFTVRGDGFDASTMLLPPADSRKKIKEIRNMDSPSARDKDIATCLELILEMNMRGIRFLPVDLYKSDIRRFLIEDGNIRCPFISLPGLGESAAIPIVEARKDGPFISIEDLQNRGKVGSSVIETLRTHGSLQGLSETNQISMF</sequence>
<keyword evidence="2" id="KW-1185">Reference proteome</keyword>
<name>A0AC61MWA6_9FIRM</name>
<keyword evidence="1" id="KW-0808">Transferase</keyword>
<dbReference type="EC" id="2.7.7.7" evidence="1"/>
<accession>A0AC61MWA6</accession>
<reference evidence="1" key="1">
    <citation type="submission" date="2021-01" db="EMBL/GenBank/DDBJ databases">
        <title>Complete genome sequence of Clostridiales bacterium R-7.</title>
        <authorList>
            <person name="Mahoney-Kurpe S.C."/>
            <person name="Palevich N."/>
            <person name="Koike S."/>
            <person name="Moon C.D."/>
            <person name="Attwood G.T."/>
        </authorList>
    </citation>
    <scope>NUCLEOTIDE SEQUENCE</scope>
    <source>
        <strain evidence="1">R-7</strain>
    </source>
</reference>
<gene>
    <name evidence="1" type="ORF">JYE49_14355</name>
</gene>
<evidence type="ECO:0000313" key="2">
    <source>
        <dbReference type="Proteomes" id="UP000682782"/>
    </source>
</evidence>